<reference evidence="1 2" key="1">
    <citation type="submission" date="2023-08" db="EMBL/GenBank/DDBJ databases">
        <title>A Necator americanus chromosomal reference genome.</title>
        <authorList>
            <person name="Ilik V."/>
            <person name="Petrzelkova K.J."/>
            <person name="Pardy F."/>
            <person name="Fuh T."/>
            <person name="Niatou-Singa F.S."/>
            <person name="Gouil Q."/>
            <person name="Baker L."/>
            <person name="Ritchie M.E."/>
            <person name="Jex A.R."/>
            <person name="Gazzola D."/>
            <person name="Li H."/>
            <person name="Toshio Fujiwara R."/>
            <person name="Zhan B."/>
            <person name="Aroian R.V."/>
            <person name="Pafco B."/>
            <person name="Schwarz E.M."/>
        </authorList>
    </citation>
    <scope>NUCLEOTIDE SEQUENCE [LARGE SCALE GENOMIC DNA]</scope>
    <source>
        <strain evidence="1 2">Aroian</strain>
        <tissue evidence="1">Whole animal</tissue>
    </source>
</reference>
<proteinExistence type="predicted"/>
<accession>A0ABR1EFH9</accession>
<evidence type="ECO:0000313" key="1">
    <source>
        <dbReference type="EMBL" id="KAK6761380.1"/>
    </source>
</evidence>
<name>A0ABR1EFH9_NECAM</name>
<evidence type="ECO:0000313" key="2">
    <source>
        <dbReference type="Proteomes" id="UP001303046"/>
    </source>
</evidence>
<dbReference type="Proteomes" id="UP001303046">
    <property type="component" value="Unassembled WGS sequence"/>
</dbReference>
<keyword evidence="2" id="KW-1185">Reference proteome</keyword>
<gene>
    <name evidence="1" type="primary">Necator_chrX.g22605</name>
    <name evidence="1" type="ORF">RB195_022442</name>
</gene>
<dbReference type="EMBL" id="JAVFWL010000006">
    <property type="protein sequence ID" value="KAK6761380.1"/>
    <property type="molecule type" value="Genomic_DNA"/>
</dbReference>
<sequence length="140" mass="16516">MVLITVSFVRKYDKAARWKKNICYRQRRRKEIVYDDTALLAYLSTLHPEEGHIEDLKVDHHLQLRGIRTCAERASKPRVTNFDQISKTTTTTELLERRTLRFDTNASHIERRKGSQTSGRLREPLLSMRKVTEKTFETIV</sequence>
<organism evidence="1 2">
    <name type="scientific">Necator americanus</name>
    <name type="common">Human hookworm</name>
    <dbReference type="NCBI Taxonomy" id="51031"/>
    <lineage>
        <taxon>Eukaryota</taxon>
        <taxon>Metazoa</taxon>
        <taxon>Ecdysozoa</taxon>
        <taxon>Nematoda</taxon>
        <taxon>Chromadorea</taxon>
        <taxon>Rhabditida</taxon>
        <taxon>Rhabditina</taxon>
        <taxon>Rhabditomorpha</taxon>
        <taxon>Strongyloidea</taxon>
        <taxon>Ancylostomatidae</taxon>
        <taxon>Bunostominae</taxon>
        <taxon>Necator</taxon>
    </lineage>
</organism>
<comment type="caution">
    <text evidence="1">The sequence shown here is derived from an EMBL/GenBank/DDBJ whole genome shotgun (WGS) entry which is preliminary data.</text>
</comment>
<protein>
    <submittedName>
        <fullName evidence="1">Uncharacterized protein</fullName>
    </submittedName>
</protein>